<feature type="signal peptide" evidence="15">
    <location>
        <begin position="1"/>
        <end position="26"/>
    </location>
</feature>
<evidence type="ECO:0000256" key="15">
    <source>
        <dbReference type="SAM" id="SignalP"/>
    </source>
</evidence>
<keyword evidence="18" id="KW-1185">Reference proteome</keyword>
<evidence type="ECO:0000313" key="17">
    <source>
        <dbReference type="EMBL" id="KAK2189781.1"/>
    </source>
</evidence>
<feature type="compositionally biased region" description="Polar residues" evidence="13">
    <location>
        <begin position="964"/>
        <end position="976"/>
    </location>
</feature>
<evidence type="ECO:0000256" key="1">
    <source>
        <dbReference type="ARBA" id="ARBA00004251"/>
    </source>
</evidence>
<feature type="domain" description="Cadherin" evidence="16">
    <location>
        <begin position="253"/>
        <end position="360"/>
    </location>
</feature>
<evidence type="ECO:0000313" key="18">
    <source>
        <dbReference type="Proteomes" id="UP001209878"/>
    </source>
</evidence>
<comment type="caution">
    <text evidence="17">The sequence shown here is derived from an EMBL/GenBank/DDBJ whole genome shotgun (WGS) entry which is preliminary data.</text>
</comment>
<proteinExistence type="predicted"/>
<evidence type="ECO:0000256" key="8">
    <source>
        <dbReference type="ARBA" id="ARBA00022989"/>
    </source>
</evidence>
<gene>
    <name evidence="17" type="ORF">NP493_97g03019</name>
</gene>
<evidence type="ECO:0000256" key="13">
    <source>
        <dbReference type="SAM" id="MobiDB-lite"/>
    </source>
</evidence>
<dbReference type="Gene3D" id="2.60.40.60">
    <property type="entry name" value="Cadherins"/>
    <property type="match status" value="7"/>
</dbReference>
<feature type="region of interest" description="Disordered" evidence="13">
    <location>
        <begin position="905"/>
        <end position="989"/>
    </location>
</feature>
<dbReference type="GO" id="GO:0005911">
    <property type="term" value="C:cell-cell junction"/>
    <property type="evidence" value="ECO:0007669"/>
    <property type="project" value="TreeGrafter"/>
</dbReference>
<dbReference type="FunFam" id="2.60.40.60:FF:000005">
    <property type="entry name" value="Protocadherin 9"/>
    <property type="match status" value="1"/>
</dbReference>
<evidence type="ECO:0000256" key="11">
    <source>
        <dbReference type="ARBA" id="ARBA00072296"/>
    </source>
</evidence>
<dbReference type="Pfam" id="PF00028">
    <property type="entry name" value="Cadherin"/>
    <property type="match status" value="6"/>
</dbReference>
<feature type="transmembrane region" description="Helical" evidence="14">
    <location>
        <begin position="803"/>
        <end position="826"/>
    </location>
</feature>
<keyword evidence="2" id="KW-1003">Cell membrane</keyword>
<dbReference type="Proteomes" id="UP001209878">
    <property type="component" value="Unassembled WGS sequence"/>
</dbReference>
<dbReference type="AlphaFoldDB" id="A0AAD9P7U0"/>
<dbReference type="SMART" id="SM00112">
    <property type="entry name" value="CA"/>
    <property type="match status" value="7"/>
</dbReference>
<keyword evidence="3 14" id="KW-0812">Transmembrane</keyword>
<accession>A0AAD9P7U0</accession>
<feature type="chain" id="PRO_5042220061" description="Protocadherin-20" evidence="15">
    <location>
        <begin position="27"/>
        <end position="1097"/>
    </location>
</feature>
<dbReference type="SUPFAM" id="SSF49313">
    <property type="entry name" value="Cadherin-like"/>
    <property type="match status" value="7"/>
</dbReference>
<comment type="subcellular location">
    <subcellularLocation>
        <location evidence="1">Cell membrane</location>
        <topology evidence="1">Single-pass type I membrane protein</topology>
    </subcellularLocation>
</comment>
<keyword evidence="7" id="KW-0130">Cell adhesion</keyword>
<feature type="domain" description="Cadherin" evidence="16">
    <location>
        <begin position="27"/>
        <end position="142"/>
    </location>
</feature>
<dbReference type="GO" id="GO:0005509">
    <property type="term" value="F:calcium ion binding"/>
    <property type="evidence" value="ECO:0007669"/>
    <property type="project" value="UniProtKB-UniRule"/>
</dbReference>
<evidence type="ECO:0000256" key="4">
    <source>
        <dbReference type="ARBA" id="ARBA00022729"/>
    </source>
</evidence>
<dbReference type="Pfam" id="PF08266">
    <property type="entry name" value="Cadherin_2"/>
    <property type="match status" value="1"/>
</dbReference>
<feature type="compositionally biased region" description="Basic and acidic residues" evidence="13">
    <location>
        <begin position="926"/>
        <end position="937"/>
    </location>
</feature>
<feature type="domain" description="Cadherin" evidence="16">
    <location>
        <begin position="371"/>
        <end position="468"/>
    </location>
</feature>
<feature type="domain" description="Cadherin" evidence="16">
    <location>
        <begin position="143"/>
        <end position="252"/>
    </location>
</feature>
<keyword evidence="10" id="KW-0325">Glycoprotein</keyword>
<keyword evidence="9 14" id="KW-0472">Membrane</keyword>
<dbReference type="InterPro" id="IPR050971">
    <property type="entry name" value="Cadherin-domain_protein"/>
</dbReference>
<evidence type="ECO:0000256" key="7">
    <source>
        <dbReference type="ARBA" id="ARBA00022889"/>
    </source>
</evidence>
<dbReference type="InterPro" id="IPR002126">
    <property type="entry name" value="Cadherin-like_dom"/>
</dbReference>
<sequence length="1097" mass="120611">MQSCRQMASSSVHLLLVVMLCTTTRGLKQPVSYEVRDEAGAGTFVGNIPSDAQLSDVYESSELRQLMYSFLTQNEHSQLFSLDETTGILETAQRLDRDVIEICIGNPSCVITLDVAVKPSAFFRVIKVRVRILDRNDNAPTFTPSFKQHKISETTAPGILFPLDPAKDPDSPEYGVDRYEVVGGVGMFGLHTETTEEGTVEIQLVLNGQLDREVKDKYEFQVVAYDRGTPPLSGSVSVEVIILDVNDNSPQFDNDTYVIRIREDLAVDKVVLKMHASDPDLGLNGEVRYAFSTRTSRSLGNVFAINSVTGEIILRRALDYETVNTYVLEVVAKDRGMDAIPASIKVHIHVVDVNDNSPQISFAMALGRDKIEIQEHSPLRTFVEHISVSDEDHGNNGKVDCFLSDTDFALVMVYSNEYKVVTASELDRERKEVYTMEVLCHDLGTPERSTSVNMTVIITDINDHSPVFTTQMYTASIEENSRVETFVIKVVATDADIGHNAEVEYHLDDDTKNMFSIGRQTGVIATAVEFDREQMQTLEFRVIASDRGDKPKSATATVLLTITDTDDQRPRFREPKYTFNVSENLPAKTKVGTVSARDADLSPHNEFSFYIDTQSQSDNAFSIDPKTGVIVTETSLDHEVKAIYSLVIVAKSNTLPHASDRAQVVVKVDDKNDNAPVVSYPYPGNNTVYLSNKIPTGYVAMQIIANDRDSGPNGALIYTVSSGNEHGEFVILNSGKVVVNKELLEFESKVFMLHVIVHDNGPPPKKTAEVSLNIVVNKSMALPANYVTSSSNQKPSLGRTNTVVIVTVVLVLIVIILMLIAIVCVVKKRKKWPRTAVHYPTMQIIANKAPSDASVGSAVIHDGEVATLTKDSGDIKEPITDEGEIAYMFSPDTAAYRNIGVVPDPVYDTRPGQDRDTDSGCCADVSHTDSHSSHDDATPPPLDPPSRPPGTSTFAPLPPKLSPQPASSPNSLSPSKTVPPNPPRRNESFSDWVRSENYHLQKRGHVYRVNDNPPGGAARKAVRFNEATNENNYSEDPCGAPAGARPVVRYSENGHSVPGSSQRQPNHAYVTYTPPPPWPQGDVYTSLQNHNTDGSLV</sequence>
<dbReference type="PROSITE" id="PS00232">
    <property type="entry name" value="CADHERIN_1"/>
    <property type="match status" value="3"/>
</dbReference>
<keyword evidence="4 15" id="KW-0732">Signal</keyword>
<evidence type="ECO:0000259" key="16">
    <source>
        <dbReference type="PROSITE" id="PS50268"/>
    </source>
</evidence>
<evidence type="ECO:0000256" key="3">
    <source>
        <dbReference type="ARBA" id="ARBA00022692"/>
    </source>
</evidence>
<evidence type="ECO:0000256" key="5">
    <source>
        <dbReference type="ARBA" id="ARBA00022737"/>
    </source>
</evidence>
<evidence type="ECO:0000256" key="9">
    <source>
        <dbReference type="ARBA" id="ARBA00023136"/>
    </source>
</evidence>
<keyword evidence="6 12" id="KW-0106">Calcium</keyword>
<dbReference type="PANTHER" id="PTHR24025:SF23">
    <property type="entry name" value="NEURAL-CADHERIN"/>
    <property type="match status" value="1"/>
</dbReference>
<dbReference type="FunFam" id="2.60.40.60:FF:000002">
    <property type="entry name" value="Protocadherin alpha 2"/>
    <property type="match status" value="1"/>
</dbReference>
<dbReference type="FunFam" id="2.60.40.60:FF:000007">
    <property type="entry name" value="Protocadherin alpha 2"/>
    <property type="match status" value="1"/>
</dbReference>
<reference evidence="17" key="1">
    <citation type="journal article" date="2023" name="Mol. Biol. Evol.">
        <title>Third-Generation Sequencing Reveals the Adaptive Role of the Epigenome in Three Deep-Sea Polychaetes.</title>
        <authorList>
            <person name="Perez M."/>
            <person name="Aroh O."/>
            <person name="Sun Y."/>
            <person name="Lan Y."/>
            <person name="Juniper S.K."/>
            <person name="Young C.R."/>
            <person name="Angers B."/>
            <person name="Qian P.Y."/>
        </authorList>
    </citation>
    <scope>NUCLEOTIDE SEQUENCE</scope>
    <source>
        <strain evidence="17">R07B-5</strain>
    </source>
</reference>
<feature type="region of interest" description="Disordered" evidence="13">
    <location>
        <begin position="1053"/>
        <end position="1083"/>
    </location>
</feature>
<dbReference type="GO" id="GO:0007156">
    <property type="term" value="P:homophilic cell adhesion via plasma membrane adhesion molecules"/>
    <property type="evidence" value="ECO:0007669"/>
    <property type="project" value="InterPro"/>
</dbReference>
<keyword evidence="5" id="KW-0677">Repeat</keyword>
<feature type="compositionally biased region" description="Pro residues" evidence="13">
    <location>
        <begin position="938"/>
        <end position="948"/>
    </location>
</feature>
<dbReference type="EMBL" id="JAODUO010000097">
    <property type="protein sequence ID" value="KAK2189781.1"/>
    <property type="molecule type" value="Genomic_DNA"/>
</dbReference>
<evidence type="ECO:0000256" key="10">
    <source>
        <dbReference type="ARBA" id="ARBA00023180"/>
    </source>
</evidence>
<keyword evidence="8 14" id="KW-1133">Transmembrane helix</keyword>
<dbReference type="PROSITE" id="PS50268">
    <property type="entry name" value="CADHERIN_2"/>
    <property type="match status" value="7"/>
</dbReference>
<protein>
    <recommendedName>
        <fullName evidence="11">Protocadherin-20</fullName>
    </recommendedName>
</protein>
<evidence type="ECO:0000256" key="6">
    <source>
        <dbReference type="ARBA" id="ARBA00022837"/>
    </source>
</evidence>
<dbReference type="InterPro" id="IPR020894">
    <property type="entry name" value="Cadherin_CS"/>
</dbReference>
<dbReference type="PRINTS" id="PR00205">
    <property type="entry name" value="CADHERIN"/>
</dbReference>
<evidence type="ECO:0000256" key="12">
    <source>
        <dbReference type="PROSITE-ProRule" id="PRU00043"/>
    </source>
</evidence>
<feature type="domain" description="Cadherin" evidence="16">
    <location>
        <begin position="573"/>
        <end position="678"/>
    </location>
</feature>
<name>A0AAD9P7U0_RIDPI</name>
<evidence type="ECO:0000256" key="2">
    <source>
        <dbReference type="ARBA" id="ARBA00022475"/>
    </source>
</evidence>
<dbReference type="PANTHER" id="PTHR24025">
    <property type="entry name" value="DESMOGLEIN FAMILY MEMBER"/>
    <property type="match status" value="1"/>
</dbReference>
<dbReference type="GO" id="GO:0005886">
    <property type="term" value="C:plasma membrane"/>
    <property type="evidence" value="ECO:0007669"/>
    <property type="project" value="UniProtKB-SubCell"/>
</dbReference>
<dbReference type="FunFam" id="2.60.40.60:FF:000020">
    <property type="entry name" value="Dachsous cadherin-related 1b"/>
    <property type="match status" value="1"/>
</dbReference>
<feature type="domain" description="Cadherin" evidence="16">
    <location>
        <begin position="469"/>
        <end position="572"/>
    </location>
</feature>
<organism evidence="17 18">
    <name type="scientific">Ridgeia piscesae</name>
    <name type="common">Tubeworm</name>
    <dbReference type="NCBI Taxonomy" id="27915"/>
    <lineage>
        <taxon>Eukaryota</taxon>
        <taxon>Metazoa</taxon>
        <taxon>Spiralia</taxon>
        <taxon>Lophotrochozoa</taxon>
        <taxon>Annelida</taxon>
        <taxon>Polychaeta</taxon>
        <taxon>Sedentaria</taxon>
        <taxon>Canalipalpata</taxon>
        <taxon>Sabellida</taxon>
        <taxon>Siboglinidae</taxon>
        <taxon>Ridgeia</taxon>
    </lineage>
</organism>
<evidence type="ECO:0000256" key="14">
    <source>
        <dbReference type="SAM" id="Phobius"/>
    </source>
</evidence>
<dbReference type="InterPro" id="IPR013164">
    <property type="entry name" value="Cadherin_N"/>
</dbReference>
<dbReference type="FunFam" id="2.60.40.60:FF:000092">
    <property type="entry name" value="Protocadherin 8"/>
    <property type="match status" value="1"/>
</dbReference>
<dbReference type="InterPro" id="IPR015919">
    <property type="entry name" value="Cadherin-like_sf"/>
</dbReference>
<feature type="domain" description="Cadherin" evidence="16">
    <location>
        <begin position="682"/>
        <end position="797"/>
    </location>
</feature>
<dbReference type="CDD" id="cd11304">
    <property type="entry name" value="Cadherin_repeat"/>
    <property type="match status" value="7"/>
</dbReference>